<organism evidence="2 3">
    <name type="scientific">Ruficoccus amylovorans</name>
    <dbReference type="NCBI Taxonomy" id="1804625"/>
    <lineage>
        <taxon>Bacteria</taxon>
        <taxon>Pseudomonadati</taxon>
        <taxon>Verrucomicrobiota</taxon>
        <taxon>Opitutia</taxon>
        <taxon>Puniceicoccales</taxon>
        <taxon>Cerasicoccaceae</taxon>
        <taxon>Ruficoccus</taxon>
    </lineage>
</organism>
<dbReference type="RefSeq" id="WP_185675938.1">
    <property type="nucleotide sequence ID" value="NZ_JACHVB010000035.1"/>
</dbReference>
<accession>A0A842HEW9</accession>
<evidence type="ECO:0000313" key="3">
    <source>
        <dbReference type="Proteomes" id="UP000546464"/>
    </source>
</evidence>
<keyword evidence="3" id="KW-1185">Reference proteome</keyword>
<feature type="signal peptide" evidence="1">
    <location>
        <begin position="1"/>
        <end position="23"/>
    </location>
</feature>
<gene>
    <name evidence="2" type="ORF">H5P28_11960</name>
</gene>
<name>A0A842HEW9_9BACT</name>
<sequence length="245" mass="25847">MKTKLLSLALALAGSLIVSQSMATVIVDDVFDSSDGWAKTNPDGKPGGWWPNASGNAGLTPVVGTSFFVMTANPDRQYLTKTFTSANFTAEGQAIFGGSNDYKIIAGTYTVSVYVGAAEAAPFAGASRYNAYLTAGGSTVDDRIAATSSVKTPVPGAAEWQEWTFTFVIDEDTVTQGGANVIGQSLGGFVDIRSSWSSEPGLSTYIATDGFKITYTAIPEPAESAMMLGAVVLLVMGLMRYRRRR</sequence>
<protein>
    <recommendedName>
        <fullName evidence="4">PEP-CTERM sorting domain-containing protein</fullName>
    </recommendedName>
</protein>
<dbReference type="Proteomes" id="UP000546464">
    <property type="component" value="Unassembled WGS sequence"/>
</dbReference>
<comment type="caution">
    <text evidence="2">The sequence shown here is derived from an EMBL/GenBank/DDBJ whole genome shotgun (WGS) entry which is preliminary data.</text>
</comment>
<evidence type="ECO:0000256" key="1">
    <source>
        <dbReference type="SAM" id="SignalP"/>
    </source>
</evidence>
<dbReference type="AlphaFoldDB" id="A0A842HEW9"/>
<feature type="chain" id="PRO_5032913051" description="PEP-CTERM sorting domain-containing protein" evidence="1">
    <location>
        <begin position="24"/>
        <end position="245"/>
    </location>
</feature>
<reference evidence="2 3" key="1">
    <citation type="submission" date="2020-07" db="EMBL/GenBank/DDBJ databases">
        <authorList>
            <person name="Feng X."/>
        </authorList>
    </citation>
    <scope>NUCLEOTIDE SEQUENCE [LARGE SCALE GENOMIC DNA]</scope>
    <source>
        <strain evidence="2 3">JCM31066</strain>
    </source>
</reference>
<dbReference type="EMBL" id="JACHVB010000035">
    <property type="protein sequence ID" value="MBC2594972.1"/>
    <property type="molecule type" value="Genomic_DNA"/>
</dbReference>
<evidence type="ECO:0008006" key="4">
    <source>
        <dbReference type="Google" id="ProtNLM"/>
    </source>
</evidence>
<proteinExistence type="predicted"/>
<evidence type="ECO:0000313" key="2">
    <source>
        <dbReference type="EMBL" id="MBC2594972.1"/>
    </source>
</evidence>
<keyword evidence="1" id="KW-0732">Signal</keyword>